<feature type="compositionally biased region" description="Polar residues" evidence="1">
    <location>
        <begin position="394"/>
        <end position="413"/>
    </location>
</feature>
<sequence length="770" mass="89036">MGQSHGGRFARERRGSARKGRSSIDSALQSRPEICFSCKSDHHIVSPTSSNLAINTLKFNCARENDSSNVVSFFQASAEHQRELEKENSTNVSKRQDATFVKWFKHRVTHLYHESTEKVSDELLNLACGPNKMANHYTGYIVNGYRFHTHKREIRRQTQSSGVVVKGDEQSGNREYYGVLKDIIELDYDRGNKIIIFECDWWDTYNEGRGFKKEANGITLVNFTRHLAVNEPYVLACQVEQVYYVADNKNSDWRLVIKTVPRNFYNISITDEESIDDEDPDLEQVDMEWNTASISLPEYIASSDDAIASLRRNDVDSIIIQKDDQLFKEIDQIAQDETLVGENIEEDDEDTMTSRVRHGSIKTRAVAQRPAPTPSIEEFGEHHPRIESNVAQPQVQHLSTDSHNALNGSSAGSCSDRKRTRGKTMGIKWAKIRKSENTKPSLQIPRDLQRVVGGNAQQFITETSQIVKQHAPLNVDKWSKIPTYIIDKMVQLVNEKFGLPDEAHVLGVVVQQLRNHFNAWRYRLYKFHYKRYKTDEQRRAHCPEDIDQEDWNWLINYWNDPKFKRISQANQANRAKQTMIARVGTMSIARNIHHMRNPPENLTQEQIQEQEEKPEYMRLREKVRRKRDGTWVDKDAEDAYKRMEELHDDQLKQYEKDTLSTEQAYTLALGHRSSYIRGMGRGPIPLESGGPRGQRIRVQLRAEMEQEMATRIQAEVEERMSQREREAEARIAEMQAPMRAEMHSQMRSMMEQLSQIGLPVPIQPASTGND</sequence>
<evidence type="ECO:0000313" key="3">
    <source>
        <dbReference type="EMBL" id="CAD1827313.1"/>
    </source>
</evidence>
<evidence type="ECO:0000259" key="2">
    <source>
        <dbReference type="Pfam" id="PF13952"/>
    </source>
</evidence>
<feature type="region of interest" description="Disordered" evidence="1">
    <location>
        <begin position="394"/>
        <end position="424"/>
    </location>
</feature>
<dbReference type="InterPro" id="IPR004252">
    <property type="entry name" value="Probable_transposase_24"/>
</dbReference>
<reference evidence="3" key="1">
    <citation type="submission" date="2020-07" db="EMBL/GenBank/DDBJ databases">
        <authorList>
            <person name="Lin J."/>
        </authorList>
    </citation>
    <scope>NUCLEOTIDE SEQUENCE</scope>
</reference>
<feature type="region of interest" description="Disordered" evidence="1">
    <location>
        <begin position="1"/>
        <end position="26"/>
    </location>
</feature>
<dbReference type="EMBL" id="LR862146">
    <property type="protein sequence ID" value="CAD1827313.1"/>
    <property type="molecule type" value="Genomic_DNA"/>
</dbReference>
<gene>
    <name evidence="3" type="ORF">CB5_LOCUS10524</name>
</gene>
<feature type="region of interest" description="Disordered" evidence="1">
    <location>
        <begin position="346"/>
        <end position="378"/>
    </location>
</feature>
<dbReference type="PANTHER" id="PTHR48258">
    <property type="entry name" value="DUF4218 DOMAIN-CONTAINING PROTEIN-RELATED"/>
    <property type="match status" value="1"/>
</dbReference>
<organism evidence="3">
    <name type="scientific">Ananas comosus var. bracteatus</name>
    <name type="common">red pineapple</name>
    <dbReference type="NCBI Taxonomy" id="296719"/>
    <lineage>
        <taxon>Eukaryota</taxon>
        <taxon>Viridiplantae</taxon>
        <taxon>Streptophyta</taxon>
        <taxon>Embryophyta</taxon>
        <taxon>Tracheophyta</taxon>
        <taxon>Spermatophyta</taxon>
        <taxon>Magnoliopsida</taxon>
        <taxon>Liliopsida</taxon>
        <taxon>Poales</taxon>
        <taxon>Bromeliaceae</taxon>
        <taxon>Bromelioideae</taxon>
        <taxon>Ananas</taxon>
    </lineage>
</organism>
<evidence type="ECO:0000256" key="1">
    <source>
        <dbReference type="SAM" id="MobiDB-lite"/>
    </source>
</evidence>
<proteinExistence type="predicted"/>
<accession>A0A6V7P940</accession>
<protein>
    <recommendedName>
        <fullName evidence="2">DUF4216 domain-containing protein</fullName>
    </recommendedName>
</protein>
<name>A0A6V7P940_ANACO</name>
<dbReference type="Pfam" id="PF03004">
    <property type="entry name" value="Transposase_24"/>
    <property type="match status" value="1"/>
</dbReference>
<dbReference type="Pfam" id="PF13952">
    <property type="entry name" value="DUF4216"/>
    <property type="match status" value="1"/>
</dbReference>
<dbReference type="PANTHER" id="PTHR48258:SF3">
    <property type="entry name" value="FK506-BINDING PROTEIN 4-LIKE ISOFORM X1"/>
    <property type="match status" value="1"/>
</dbReference>
<dbReference type="InterPro" id="IPR025312">
    <property type="entry name" value="DUF4216"/>
</dbReference>
<feature type="domain" description="DUF4216" evidence="2">
    <location>
        <begin position="184"/>
        <end position="256"/>
    </location>
</feature>
<dbReference type="AlphaFoldDB" id="A0A6V7P940"/>